<dbReference type="GO" id="GO:0003677">
    <property type="term" value="F:DNA binding"/>
    <property type="evidence" value="ECO:0007669"/>
    <property type="project" value="UniProtKB-KW"/>
</dbReference>
<dbReference type="GO" id="GO:0000150">
    <property type="term" value="F:DNA strand exchange activity"/>
    <property type="evidence" value="ECO:0007669"/>
    <property type="project" value="InterPro"/>
</dbReference>
<dbReference type="PROSITE" id="PS51736">
    <property type="entry name" value="RECOMBINASES_3"/>
    <property type="match status" value="1"/>
</dbReference>
<dbReference type="SMART" id="SM00857">
    <property type="entry name" value="Resolvase"/>
    <property type="match status" value="1"/>
</dbReference>
<dbReference type="InterPro" id="IPR009061">
    <property type="entry name" value="DNA-bd_dom_put_sf"/>
</dbReference>
<dbReference type="InterPro" id="IPR036162">
    <property type="entry name" value="Resolvase-like_N_sf"/>
</dbReference>
<gene>
    <name evidence="6" type="ordered locus">PF2023</name>
</gene>
<feature type="domain" description="HTH merR-type" evidence="4">
    <location>
        <begin position="13"/>
        <end position="62"/>
    </location>
</feature>
<dbReference type="PhylomeDB" id="Q8TZH1"/>
<dbReference type="AlphaFoldDB" id="Q8TZH1"/>
<evidence type="ECO:0000256" key="3">
    <source>
        <dbReference type="ARBA" id="ARBA00023172"/>
    </source>
</evidence>
<name>Q8TZH1_PYRFU</name>
<evidence type="ECO:0000259" key="4">
    <source>
        <dbReference type="PROSITE" id="PS50937"/>
    </source>
</evidence>
<dbReference type="SUPFAM" id="SSF53041">
    <property type="entry name" value="Resolvase-like"/>
    <property type="match status" value="1"/>
</dbReference>
<dbReference type="STRING" id="186497.PF2023"/>
<dbReference type="PANTHER" id="PTHR36172">
    <property type="match status" value="1"/>
</dbReference>
<dbReference type="InterPro" id="IPR041718">
    <property type="entry name" value="IS607_transposase-like"/>
</dbReference>
<dbReference type="GO" id="GO:0015074">
    <property type="term" value="P:DNA integration"/>
    <property type="evidence" value="ECO:0007669"/>
    <property type="project" value="UniProtKB-KW"/>
</dbReference>
<evidence type="ECO:0000259" key="5">
    <source>
        <dbReference type="PROSITE" id="PS51736"/>
    </source>
</evidence>
<dbReference type="Gene3D" id="3.40.50.1390">
    <property type="entry name" value="Resolvase, N-terminal catalytic domain"/>
    <property type="match status" value="1"/>
</dbReference>
<dbReference type="Gene3D" id="1.10.287.2170">
    <property type="match status" value="1"/>
</dbReference>
<dbReference type="InterPro" id="IPR010093">
    <property type="entry name" value="SinI_DNA-bd"/>
</dbReference>
<dbReference type="NCBIfam" id="TIGR01764">
    <property type="entry name" value="excise"/>
    <property type="match status" value="1"/>
</dbReference>
<dbReference type="CDD" id="cd03769">
    <property type="entry name" value="SR_IS607_transposase_like"/>
    <property type="match status" value="1"/>
</dbReference>
<dbReference type="InterPro" id="IPR048046">
    <property type="entry name" value="Transpos_IS607"/>
</dbReference>
<evidence type="ECO:0000313" key="6">
    <source>
        <dbReference type="EMBL" id="AAL82147.1"/>
    </source>
</evidence>
<dbReference type="GO" id="GO:0006355">
    <property type="term" value="P:regulation of DNA-templated transcription"/>
    <property type="evidence" value="ECO:0007669"/>
    <property type="project" value="InterPro"/>
</dbReference>
<evidence type="ECO:0000256" key="2">
    <source>
        <dbReference type="ARBA" id="ARBA00023125"/>
    </source>
</evidence>
<dbReference type="PATRIC" id="fig|186497.12.peg.2100"/>
<dbReference type="NCBIfam" id="NF033518">
    <property type="entry name" value="transpos_IS607"/>
    <property type="match status" value="1"/>
</dbReference>
<dbReference type="Pfam" id="PF00239">
    <property type="entry name" value="Resolvase"/>
    <property type="match status" value="1"/>
</dbReference>
<keyword evidence="3" id="KW-0233">DNA recombination</keyword>
<reference evidence="6 7" key="1">
    <citation type="journal article" date="1999" name="Genetics">
        <title>Divergence of the hyperthermophilic archaea Pyrococcus furiosus and P. horikoshii inferred from complete genomic sequences.</title>
        <authorList>
            <person name="Maeder D.L."/>
            <person name="Weiss R.B."/>
            <person name="Dunn D.M."/>
            <person name="Cherry J.L."/>
            <person name="Gonzalez J.M."/>
            <person name="DiRuggiero J."/>
            <person name="Robb F.T."/>
        </authorList>
    </citation>
    <scope>NUCLEOTIDE SEQUENCE [LARGE SCALE GENOMIC DNA]</scope>
    <source>
        <strain evidence="7">ATCC 43587 / DSM 3638 / JCM 8422 / Vc1</strain>
    </source>
</reference>
<dbReference type="PANTHER" id="PTHR36172:SF1">
    <property type="entry name" value="RESOLVASE-RELATED"/>
    <property type="match status" value="1"/>
</dbReference>
<proteinExistence type="predicted"/>
<dbReference type="EMBL" id="AE009950">
    <property type="protein sequence ID" value="AAL82147.1"/>
    <property type="molecule type" value="Genomic_DNA"/>
</dbReference>
<evidence type="ECO:0000313" key="7">
    <source>
        <dbReference type="Proteomes" id="UP000001013"/>
    </source>
</evidence>
<dbReference type="FunFam" id="1.10.1660.10:FF:000012">
    <property type="entry name" value="DNA-binding protein, excisionase family"/>
    <property type="match status" value="1"/>
</dbReference>
<dbReference type="KEGG" id="pfu:PF2023"/>
<dbReference type="eggNOG" id="arCOG03164">
    <property type="taxonomic scope" value="Archaea"/>
</dbReference>
<dbReference type="InterPro" id="IPR006118">
    <property type="entry name" value="Recombinase_CS"/>
</dbReference>
<dbReference type="FunFam" id="3.40.50.1390:FF:000002">
    <property type="entry name" value="ORF1 in transposon ISC1904"/>
    <property type="match status" value="1"/>
</dbReference>
<dbReference type="InterPro" id="IPR006119">
    <property type="entry name" value="Resolv_N"/>
</dbReference>
<dbReference type="Gene3D" id="1.10.1660.10">
    <property type="match status" value="1"/>
</dbReference>
<dbReference type="HOGENOM" id="CLU_082093_0_1_2"/>
<feature type="domain" description="Resolvase/invertase-type recombinase catalytic" evidence="5">
    <location>
        <begin position="68"/>
        <end position="212"/>
    </location>
</feature>
<keyword evidence="1" id="KW-0229">DNA integration</keyword>
<protein>
    <submittedName>
        <fullName evidence="6">DNA invertase</fullName>
    </submittedName>
</protein>
<dbReference type="CDD" id="cd04762">
    <property type="entry name" value="HTH_MerR-trunc"/>
    <property type="match status" value="1"/>
</dbReference>
<organism evidence="6 7">
    <name type="scientific">Pyrococcus furiosus (strain ATCC 43587 / DSM 3638 / JCM 8422 / Vc1)</name>
    <dbReference type="NCBI Taxonomy" id="186497"/>
    <lineage>
        <taxon>Archaea</taxon>
        <taxon>Methanobacteriati</taxon>
        <taxon>Methanobacteriota</taxon>
        <taxon>Thermococci</taxon>
        <taxon>Thermococcales</taxon>
        <taxon>Thermococcaceae</taxon>
        <taxon>Pyrococcus</taxon>
    </lineage>
</organism>
<dbReference type="PROSITE" id="PS00397">
    <property type="entry name" value="RECOMBINASES_1"/>
    <property type="match status" value="1"/>
</dbReference>
<dbReference type="Proteomes" id="UP000001013">
    <property type="component" value="Chromosome"/>
</dbReference>
<dbReference type="InterPro" id="IPR051491">
    <property type="entry name" value="Recombinase/Transposase-rel"/>
</dbReference>
<accession>Q8TZH1</accession>
<dbReference type="PROSITE" id="PS50937">
    <property type="entry name" value="HTH_MERR_2"/>
    <property type="match status" value="1"/>
</dbReference>
<dbReference type="Pfam" id="PF12728">
    <property type="entry name" value="HTH_17"/>
    <property type="match status" value="1"/>
</dbReference>
<keyword evidence="7" id="KW-1185">Reference proteome</keyword>
<keyword evidence="2" id="KW-0238">DNA-binding</keyword>
<dbReference type="PaxDb" id="186497-PF2023"/>
<sequence>MNNCECMVVKEKLYTVKQASEILGVHPKTIQKWDREGKIKTVRTPGGRRRIPESEIKRLLGISEEKGLIIGYARVSSHTQKDYLERQVKAIEQYAKERGWQVQILTDIGSGLNENRKNYRKLLELVAKREVSKVIITHPDRLTRFGFKTLEFFFKENGAEIIIITDKEKSPREELIEDLTTIISHFAGKLYGMRSHKYKKLKEGVKKLIEEVENG</sequence>
<dbReference type="InterPro" id="IPR000551">
    <property type="entry name" value="MerR-type_HTH_dom"/>
</dbReference>
<evidence type="ECO:0000256" key="1">
    <source>
        <dbReference type="ARBA" id="ARBA00022908"/>
    </source>
</evidence>
<dbReference type="SUPFAM" id="SSF46955">
    <property type="entry name" value="Putative DNA-binding domain"/>
    <property type="match status" value="1"/>
</dbReference>
<dbReference type="InterPro" id="IPR041657">
    <property type="entry name" value="HTH_17"/>
</dbReference>